<feature type="transmembrane region" description="Helical" evidence="1">
    <location>
        <begin position="45"/>
        <end position="67"/>
    </location>
</feature>
<gene>
    <name evidence="3" type="ORF">EHS24_009237</name>
</gene>
<evidence type="ECO:0000259" key="2">
    <source>
        <dbReference type="Pfam" id="PF22485"/>
    </source>
</evidence>
<feature type="domain" description="DUF6987" evidence="2">
    <location>
        <begin position="118"/>
        <end position="159"/>
    </location>
</feature>
<dbReference type="InterPro" id="IPR054256">
    <property type="entry name" value="DUF6987"/>
</dbReference>
<dbReference type="EMBL" id="RSCE01000009">
    <property type="protein sequence ID" value="RSH79587.1"/>
    <property type="molecule type" value="Genomic_DNA"/>
</dbReference>
<name>A0A427XLI2_9TREE</name>
<dbReference type="RefSeq" id="XP_028474696.1">
    <property type="nucleotide sequence ID" value="XM_028624528.1"/>
</dbReference>
<evidence type="ECO:0000313" key="3">
    <source>
        <dbReference type="EMBL" id="RSH79587.1"/>
    </source>
</evidence>
<dbReference type="Pfam" id="PF22485">
    <property type="entry name" value="DUF6987"/>
    <property type="match status" value="1"/>
</dbReference>
<sequence length="288" mass="30578">MEVFPGALVARLCLAAAAVLGASVTTVISSRITFDLGKIGGVTTWAFSCTTWLSVLTLCIETLLLTARTQSIGEGRRDDHKMVIDWDQVDRVWSVTIWVLWLADVISRLLVMASETLRIRLYHLIQALNRKLAPWWRAIKEPVVQIAASVGVLLSGVVASLGLLAMGLFGVVDRIFAVVGLGGMRRKLISRLGLFKVASGVDKVFATLGFSGLRLLGDSGSQEPDELGANSVADELGLGTLTGDTGKNGESGGLPIVGSLTSGIAWAVQQPLRPEGNTLRKRDSVGGG</sequence>
<comment type="caution">
    <text evidence="3">The sequence shown here is derived from an EMBL/GenBank/DDBJ whole genome shotgun (WGS) entry which is preliminary data.</text>
</comment>
<dbReference type="OrthoDB" id="10372264at2759"/>
<dbReference type="Proteomes" id="UP000279236">
    <property type="component" value="Unassembled WGS sequence"/>
</dbReference>
<keyword evidence="1" id="KW-0812">Transmembrane</keyword>
<reference evidence="3 4" key="1">
    <citation type="submission" date="2018-11" db="EMBL/GenBank/DDBJ databases">
        <title>Genome sequence of Apiotrichum porosum DSM 27194.</title>
        <authorList>
            <person name="Aliyu H."/>
            <person name="Gorte O."/>
            <person name="Ochsenreither K."/>
        </authorList>
    </citation>
    <scope>NUCLEOTIDE SEQUENCE [LARGE SCALE GENOMIC DNA]</scope>
    <source>
        <strain evidence="3 4">DSM 27194</strain>
    </source>
</reference>
<keyword evidence="1" id="KW-0472">Membrane</keyword>
<proteinExistence type="predicted"/>
<dbReference type="AlphaFoldDB" id="A0A427XLI2"/>
<evidence type="ECO:0000256" key="1">
    <source>
        <dbReference type="SAM" id="Phobius"/>
    </source>
</evidence>
<organism evidence="3 4">
    <name type="scientific">Apiotrichum porosum</name>
    <dbReference type="NCBI Taxonomy" id="105984"/>
    <lineage>
        <taxon>Eukaryota</taxon>
        <taxon>Fungi</taxon>
        <taxon>Dikarya</taxon>
        <taxon>Basidiomycota</taxon>
        <taxon>Agaricomycotina</taxon>
        <taxon>Tremellomycetes</taxon>
        <taxon>Trichosporonales</taxon>
        <taxon>Trichosporonaceae</taxon>
        <taxon>Apiotrichum</taxon>
    </lineage>
</organism>
<feature type="transmembrane region" description="Helical" evidence="1">
    <location>
        <begin position="157"/>
        <end position="181"/>
    </location>
</feature>
<keyword evidence="4" id="KW-1185">Reference proteome</keyword>
<evidence type="ECO:0000313" key="4">
    <source>
        <dbReference type="Proteomes" id="UP000279236"/>
    </source>
</evidence>
<dbReference type="GeneID" id="39593780"/>
<keyword evidence="1" id="KW-1133">Transmembrane helix</keyword>
<accession>A0A427XLI2</accession>
<protein>
    <recommendedName>
        <fullName evidence="2">DUF6987 domain-containing protein</fullName>
    </recommendedName>
</protein>